<feature type="region of interest" description="Disordered" evidence="1">
    <location>
        <begin position="1"/>
        <end position="20"/>
    </location>
</feature>
<dbReference type="RefSeq" id="WP_195132421.1">
    <property type="nucleotide sequence ID" value="NZ_JADLQX010000024.1"/>
</dbReference>
<sequence length="109" mass="11769">MTSYSAAARQRKGQAAAPHAVPERRVQLVLEAHADSGSAMTDVLDDIAGRLDGCDFPHGTDLLEGGKHSGYRLRVDVDDAMTAERYQQELHDWHAAKKRLAEGGGLSDA</sequence>
<organism evidence="2 3">
    <name type="scientific">Nocardia amamiensis</name>
    <dbReference type="NCBI Taxonomy" id="404578"/>
    <lineage>
        <taxon>Bacteria</taxon>
        <taxon>Bacillati</taxon>
        <taxon>Actinomycetota</taxon>
        <taxon>Actinomycetes</taxon>
        <taxon>Mycobacteriales</taxon>
        <taxon>Nocardiaceae</taxon>
        <taxon>Nocardia</taxon>
    </lineage>
</organism>
<dbReference type="EMBL" id="JADLQX010000024">
    <property type="protein sequence ID" value="MBF6301194.1"/>
    <property type="molecule type" value="Genomic_DNA"/>
</dbReference>
<reference evidence="2 3" key="1">
    <citation type="submission" date="2020-10" db="EMBL/GenBank/DDBJ databases">
        <title>Identification of Nocardia species via Next-generation sequencing and recognition of intraspecies genetic diversity.</title>
        <authorList>
            <person name="Li P."/>
            <person name="Li P."/>
            <person name="Lu B."/>
        </authorList>
    </citation>
    <scope>NUCLEOTIDE SEQUENCE [LARGE SCALE GENOMIC DNA]</scope>
    <source>
        <strain evidence="2 3">BJ06-0157</strain>
    </source>
</reference>
<proteinExistence type="predicted"/>
<evidence type="ECO:0000313" key="3">
    <source>
        <dbReference type="Proteomes" id="UP000702209"/>
    </source>
</evidence>
<protein>
    <recommendedName>
        <fullName evidence="4">Lsr2 protein</fullName>
    </recommendedName>
</protein>
<evidence type="ECO:0008006" key="4">
    <source>
        <dbReference type="Google" id="ProtNLM"/>
    </source>
</evidence>
<gene>
    <name evidence="2" type="ORF">IU459_27150</name>
</gene>
<dbReference type="Proteomes" id="UP000702209">
    <property type="component" value="Unassembled WGS sequence"/>
</dbReference>
<evidence type="ECO:0000313" key="2">
    <source>
        <dbReference type="EMBL" id="MBF6301194.1"/>
    </source>
</evidence>
<keyword evidence="3" id="KW-1185">Reference proteome</keyword>
<evidence type="ECO:0000256" key="1">
    <source>
        <dbReference type="SAM" id="MobiDB-lite"/>
    </source>
</evidence>
<name>A0ABS0CX72_9NOCA</name>
<accession>A0ABS0CX72</accession>
<comment type="caution">
    <text evidence="2">The sequence shown here is derived from an EMBL/GenBank/DDBJ whole genome shotgun (WGS) entry which is preliminary data.</text>
</comment>